<keyword evidence="1" id="KW-0472">Membrane</keyword>
<proteinExistence type="predicted"/>
<feature type="transmembrane region" description="Helical" evidence="1">
    <location>
        <begin position="21"/>
        <end position="40"/>
    </location>
</feature>
<name>A0AAW7HTX0_9PSED</name>
<evidence type="ECO:0000313" key="2">
    <source>
        <dbReference type="EMBL" id="MDM3953297.1"/>
    </source>
</evidence>
<accession>A0AAW7HTX0</accession>
<reference evidence="2" key="1">
    <citation type="submission" date="2023-06" db="EMBL/GenBank/DDBJ databases">
        <title>MBL-encoding genomic islands in Pseudomonas spp. in Poland.</title>
        <authorList>
            <person name="Urbanowicz P."/>
            <person name="Izdebski R."/>
            <person name="Biedrzycka M."/>
            <person name="Gniadkowski M."/>
        </authorList>
    </citation>
    <scope>NUCLEOTIDE SEQUENCE</scope>
    <source>
        <strain evidence="2">NMI5768_13</strain>
    </source>
</reference>
<comment type="caution">
    <text evidence="2">The sequence shown here is derived from an EMBL/GenBank/DDBJ whole genome shotgun (WGS) entry which is preliminary data.</text>
</comment>
<dbReference type="EMBL" id="JAJSRF020000001">
    <property type="protein sequence ID" value="MDM3953297.1"/>
    <property type="molecule type" value="Genomic_DNA"/>
</dbReference>
<evidence type="ECO:0000313" key="3">
    <source>
        <dbReference type="Proteomes" id="UP001165439"/>
    </source>
</evidence>
<dbReference type="RefSeq" id="WP_061405626.1">
    <property type="nucleotide sequence ID" value="NZ_CP128540.1"/>
</dbReference>
<evidence type="ECO:0000256" key="1">
    <source>
        <dbReference type="SAM" id="Phobius"/>
    </source>
</evidence>
<protein>
    <submittedName>
        <fullName evidence="2">Uncharacterized protein</fullName>
    </submittedName>
</protein>
<organism evidence="2 3">
    <name type="scientific">Pseudomonas alloputida</name>
    <dbReference type="NCBI Taxonomy" id="1940621"/>
    <lineage>
        <taxon>Bacteria</taxon>
        <taxon>Pseudomonadati</taxon>
        <taxon>Pseudomonadota</taxon>
        <taxon>Gammaproteobacteria</taxon>
        <taxon>Pseudomonadales</taxon>
        <taxon>Pseudomonadaceae</taxon>
        <taxon>Pseudomonas</taxon>
    </lineage>
</organism>
<sequence length="55" mass="5772">MTPPVTAWLAPKLELAVTDDLLCGVVFVLGLTAMNIIPALKAAMGVVRHGARCLI</sequence>
<dbReference type="AlphaFoldDB" id="A0AAW7HTX0"/>
<keyword evidence="1" id="KW-1133">Transmembrane helix</keyword>
<dbReference type="Proteomes" id="UP001165439">
    <property type="component" value="Unassembled WGS sequence"/>
</dbReference>
<gene>
    <name evidence="2" type="ORF">LU674_013325</name>
</gene>
<keyword evidence="1" id="KW-0812">Transmembrane</keyword>
<dbReference type="GeneID" id="83680906"/>